<feature type="chain" id="PRO_5039456913" evidence="1">
    <location>
        <begin position="24"/>
        <end position="1154"/>
    </location>
</feature>
<evidence type="ECO:0000256" key="1">
    <source>
        <dbReference type="SAM" id="SignalP"/>
    </source>
</evidence>
<dbReference type="RefSeq" id="WP_249311727.1">
    <property type="nucleotide sequence ID" value="NZ_JACRSU010000002.1"/>
</dbReference>
<organism evidence="2 3">
    <name type="scientific">Congzhengia minquanensis</name>
    <dbReference type="NCBI Taxonomy" id="2763657"/>
    <lineage>
        <taxon>Bacteria</taxon>
        <taxon>Bacillati</taxon>
        <taxon>Bacillota</taxon>
        <taxon>Clostridia</taxon>
        <taxon>Eubacteriales</taxon>
        <taxon>Oscillospiraceae</taxon>
        <taxon>Congzhengia</taxon>
    </lineage>
</organism>
<feature type="signal peptide" evidence="1">
    <location>
        <begin position="1"/>
        <end position="23"/>
    </location>
</feature>
<dbReference type="AlphaFoldDB" id="A0A926DM68"/>
<name>A0A926DM68_9FIRM</name>
<evidence type="ECO:0000313" key="3">
    <source>
        <dbReference type="Proteomes" id="UP000611762"/>
    </source>
</evidence>
<sequence length="1154" mass="128381">MRKKFIFFSFLFMAMFIFGAVQAFAEKEASYDASTMTVAYSDTNMAIRKNGTVYFALYQNNRMISLTTKDVGREDTSVSLSAEVKMTPDSGKVFLFDSELKPMAETVVLKMENGNLVIQDSVTVTKDFEDYNETTGIFEYYADINDTKTSKICVNTENLSVFYNGSLISTNDIIDAFGSLKTLLVERADSITFKEQKNGMFNKVYVTDYAYRQVEGVSLNDLYVKFTIGGFSLNPDDRGDRFFAYNLFDAEGNIISLADVKEGDIFNIAAPMHNGLIGDFDTVPYMDIYVTRETVTGIVDEEIEAGYRYSINGEVYIIDPNANIKVGDEGIFYLTIDKKIYDSDAASILKRNYSFISAYGCETDFGVNKHQLRLFTADGTFLDFTVAATLRVYEGNTYAIYKRSDYGQDAFFAKIASLVEDAATEEEATENLGKRLITYKINSENEITELRFAAAGADFSVLSHKSAKYNDDLQIFGSFDLSKNSKLFVAPVKRTNTGLFNVNQDNLRTGSFSSLDANKVGGYKAYLFNFDREDYLGAALVCETVDALVNIPEPEPDPTISKNCSFIANYGRETSFGEIVHQLKLFTESGEFKVYSVAASVRVYNGNSSAIYKRNDKSQNEFFETVADLVADETTFDAAKSKLGQRIITFKTDSSNKITEIRFASEDAIFSVLGNENAKYNEAAQSFGGYDLGQSSKLFVAPVKEVVAGKFNVEEDDLRTGPFTSLDKNKAEGYKAYLFNFDEEIYLGAALVCETVDALADIPGPGPDTEVSKDCSFIEAYGCDTSFGVNIHQLRLFTGDNALEAYAIAPTVKVYEGDTYTSYNRNDKTQDAFFATVADLVADETTLEAAKAKLGRRMITFKVNSVNEIIELKFPAADASFSVISNDSAKYDQDLQTFGGYVLKDTSRLFVTPVTKFNDACYNVDVENLEIMPFSYLDENAAYSAFLFGNEDDGYLKAALVGEDVERSLKNAHLAIVKSRSTGLDVNGLAVDKYTFIQSGKTVTLAVDYDKANKVERMDTGDVFRYVTNIDGEIIQTDLIYVAKTREFDAGYYTYVNYDANDSAIVYGKVTEVRTNKMTIDAEDELTYKLNMTPGNTYAMLEEVKLSGSNQSSAVRMLTGTADLRDSYGLSEYYVVAILGETGRFEDVVEILHQ</sequence>
<keyword evidence="3" id="KW-1185">Reference proteome</keyword>
<dbReference type="EMBL" id="JACRSU010000002">
    <property type="protein sequence ID" value="MBC8540553.1"/>
    <property type="molecule type" value="Genomic_DNA"/>
</dbReference>
<protein>
    <submittedName>
        <fullName evidence="2">Uncharacterized protein</fullName>
    </submittedName>
</protein>
<reference evidence="2" key="1">
    <citation type="submission" date="2020-08" db="EMBL/GenBank/DDBJ databases">
        <title>Genome public.</title>
        <authorList>
            <person name="Liu C."/>
            <person name="Sun Q."/>
        </authorList>
    </citation>
    <scope>NUCLEOTIDE SEQUENCE</scope>
    <source>
        <strain evidence="2">H8</strain>
    </source>
</reference>
<evidence type="ECO:0000313" key="2">
    <source>
        <dbReference type="EMBL" id="MBC8540553.1"/>
    </source>
</evidence>
<keyword evidence="1" id="KW-0732">Signal</keyword>
<dbReference type="Proteomes" id="UP000611762">
    <property type="component" value="Unassembled WGS sequence"/>
</dbReference>
<comment type="caution">
    <text evidence="2">The sequence shown here is derived from an EMBL/GenBank/DDBJ whole genome shotgun (WGS) entry which is preliminary data.</text>
</comment>
<accession>A0A926DM68</accession>
<gene>
    <name evidence="2" type="ORF">H8698_06150</name>
</gene>
<proteinExistence type="predicted"/>